<evidence type="ECO:0000256" key="1">
    <source>
        <dbReference type="SAM" id="MobiDB-lite"/>
    </source>
</evidence>
<feature type="compositionally biased region" description="Low complexity" evidence="1">
    <location>
        <begin position="745"/>
        <end position="759"/>
    </location>
</feature>
<proteinExistence type="predicted"/>
<dbReference type="AlphaFoldDB" id="A0A1J9QK55"/>
<sequence>METGNLVASATTNGQLTSQQLHSDSPPFPTPGKRKRVLSPDQESPDGDAISHVSGTSKGESLDQTLKDLLQVLEKYDSDLGILKFPLPLNSTVEPDRKRAKLYDATNDSQTIERKVATGQYKSIQEVIDDVETASSLVVERRRESEATANKPTNSRSSTELVNLSRIFKKHLDNFILRSPFQGSSLVKDESQELQKSDSQSKDNNKRTYDREDRMILTLYGNAPRGRHLFSSLQHSITARPDLRNSNKPSGVGIRATINDATLPNGITISKVIPFNVKNVEPDKEGGRTIADVFPARPTLPQLQPPHKLRSSKNSNITWLDPYELAAAAKYPPNEKRGYNYLSLPSGDWLHYGYEPSVRPRNRKQRGDANVGLTLSKPFQNSLDDSSATFRGLYSSFAPSFDSFGAVIPEDAKEQLWWDKSGKHRFDALLSIVNDTETELTNNQSSNSQIQPLDETTLEAAVKSYEPEEGNVLVEQQDNADGGHHDKDLEEVLEHISDLLRTLNSYRQIRSLGQPLPAPSGNQNDEAATPSDVSSPSTTEVTIYETLKSSLTTMIATLPPYAVSKLDGDQLAELNVSKKILLENADYPGTMEEDDYSMQQKQVPRVSQTQNVVRAPPTPNMNPSRPSPYQTPQTAPSAPLPRGYPSNPRSKAVPMSQAPHQAYGARQPSSSIHFSPNNSPQSYNPSRQLASQRPGYTQPQFPQPATPQYNQSNILQQFQRPTQNGIGPYPPQRMASPAQASPQSYPHRPNQPPYQQRPQDSTYGSPAAGPHTSSPQRHPSFGASPQRHPYMNSTPANPQPRYFQQQTPQPPQPPHFPTFGSSQVSPAPTGYSNNAAAMTYARSAAEQAALMDRNKAQLAEHQRQKSNTPQPGPSSSRFSGQGNLPPGNRQSGTPVGSTSGATQ</sequence>
<accession>A0A1J9QK55</accession>
<dbReference type="Proteomes" id="UP000182235">
    <property type="component" value="Unassembled WGS sequence"/>
</dbReference>
<protein>
    <submittedName>
        <fullName evidence="4">Uncharacterized protein</fullName>
    </submittedName>
</protein>
<dbReference type="STRING" id="1447872.A0A1J9QK55"/>
<feature type="region of interest" description="Disordered" evidence="1">
    <location>
        <begin position="721"/>
        <end position="833"/>
    </location>
</feature>
<feature type="compositionally biased region" description="Polar residues" evidence="1">
    <location>
        <begin position="621"/>
        <end position="636"/>
    </location>
</feature>
<feature type="compositionally biased region" description="Polar residues" evidence="1">
    <location>
        <begin position="597"/>
        <end position="612"/>
    </location>
</feature>
<feature type="region of interest" description="Disordered" evidence="1">
    <location>
        <begin position="187"/>
        <end position="210"/>
    </location>
</feature>
<dbReference type="InterPro" id="IPR056687">
    <property type="entry name" value="DUF7785"/>
</dbReference>
<feature type="domain" description="DUF7785" evidence="2">
    <location>
        <begin position="486"/>
        <end position="581"/>
    </location>
</feature>
<feature type="compositionally biased region" description="Low complexity" evidence="1">
    <location>
        <begin position="675"/>
        <end position="686"/>
    </location>
</feature>
<dbReference type="OrthoDB" id="5354458at2759"/>
<name>A0A1J9QK55_9EURO</name>
<evidence type="ECO:0000313" key="4">
    <source>
        <dbReference type="EMBL" id="OJD15597.1"/>
    </source>
</evidence>
<reference evidence="4 5" key="1">
    <citation type="submission" date="2015-07" db="EMBL/GenBank/DDBJ databases">
        <title>Emmonsia species relationships and genome sequence.</title>
        <authorList>
            <consortium name="The Broad Institute Genomics Platform"/>
            <person name="Cuomo C.A."/>
            <person name="Munoz J.F."/>
            <person name="Imamovic A."/>
            <person name="Priest M.E."/>
            <person name="Young S."/>
            <person name="Clay O.K."/>
            <person name="McEwen J.G."/>
        </authorList>
    </citation>
    <scope>NUCLEOTIDE SEQUENCE [LARGE SCALE GENOMIC DNA]</scope>
    <source>
        <strain evidence="4 5">UAMH 9510</strain>
    </source>
</reference>
<feature type="compositionally biased region" description="Basic and acidic residues" evidence="1">
    <location>
        <begin position="852"/>
        <end position="863"/>
    </location>
</feature>
<keyword evidence="5" id="KW-1185">Reference proteome</keyword>
<dbReference type="Pfam" id="PF25009">
    <property type="entry name" value="DUF7785"/>
    <property type="match status" value="1"/>
</dbReference>
<dbReference type="Pfam" id="PF25289">
    <property type="entry name" value="DUF7877"/>
    <property type="match status" value="1"/>
</dbReference>
<organism evidence="4 5">
    <name type="scientific">Emergomyces pasteurianus Ep9510</name>
    <dbReference type="NCBI Taxonomy" id="1447872"/>
    <lineage>
        <taxon>Eukaryota</taxon>
        <taxon>Fungi</taxon>
        <taxon>Dikarya</taxon>
        <taxon>Ascomycota</taxon>
        <taxon>Pezizomycotina</taxon>
        <taxon>Eurotiomycetes</taxon>
        <taxon>Eurotiomycetidae</taxon>
        <taxon>Onygenales</taxon>
        <taxon>Ajellomycetaceae</taxon>
        <taxon>Emergomyces</taxon>
    </lineage>
</organism>
<feature type="compositionally biased region" description="Polar residues" evidence="1">
    <location>
        <begin position="1"/>
        <end position="23"/>
    </location>
</feature>
<dbReference type="EMBL" id="LGRN01000147">
    <property type="protein sequence ID" value="OJD15597.1"/>
    <property type="molecule type" value="Genomic_DNA"/>
</dbReference>
<feature type="domain" description="DUF7877" evidence="3">
    <location>
        <begin position="62"/>
        <end position="174"/>
    </location>
</feature>
<feature type="region of interest" description="Disordered" evidence="1">
    <location>
        <begin position="1"/>
        <end position="60"/>
    </location>
</feature>
<feature type="region of interest" description="Disordered" evidence="1">
    <location>
        <begin position="512"/>
        <end position="539"/>
    </location>
</feature>
<feature type="compositionally biased region" description="Polar residues" evidence="1">
    <location>
        <begin position="865"/>
        <end position="903"/>
    </location>
</feature>
<comment type="caution">
    <text evidence="4">The sequence shown here is derived from an EMBL/GenBank/DDBJ whole genome shotgun (WGS) entry which is preliminary data.</text>
</comment>
<evidence type="ECO:0000313" key="5">
    <source>
        <dbReference type="Proteomes" id="UP000182235"/>
    </source>
</evidence>
<feature type="region of interest" description="Disordered" evidence="1">
    <location>
        <begin position="848"/>
        <end position="903"/>
    </location>
</feature>
<feature type="compositionally biased region" description="Polar residues" evidence="1">
    <location>
        <begin position="820"/>
        <end position="833"/>
    </location>
</feature>
<feature type="region of interest" description="Disordered" evidence="1">
    <location>
        <begin position="591"/>
        <end position="708"/>
    </location>
</feature>
<evidence type="ECO:0000259" key="3">
    <source>
        <dbReference type="Pfam" id="PF25289"/>
    </source>
</evidence>
<dbReference type="VEuPathDB" id="FungiDB:AJ78_04150"/>
<gene>
    <name evidence="4" type="ORF">AJ78_04150</name>
</gene>
<evidence type="ECO:0000259" key="2">
    <source>
        <dbReference type="Pfam" id="PF25009"/>
    </source>
</evidence>
<dbReference type="InterPro" id="IPR057199">
    <property type="entry name" value="DUF7877"/>
</dbReference>
<feature type="compositionally biased region" description="Polar residues" evidence="1">
    <location>
        <begin position="520"/>
        <end position="539"/>
    </location>
</feature>